<evidence type="ECO:0000313" key="2">
    <source>
        <dbReference type="Proteomes" id="UP000002945"/>
    </source>
</evidence>
<dbReference type="Proteomes" id="UP000002945">
    <property type="component" value="Unassembled WGS sequence"/>
</dbReference>
<dbReference type="RefSeq" id="WP_007096845.1">
    <property type="nucleotide sequence ID" value="NZ_CP142125.1"/>
</dbReference>
<proteinExistence type="predicted"/>
<dbReference type="AlphaFoldDB" id="A9DMV5"/>
<evidence type="ECO:0000313" key="1">
    <source>
        <dbReference type="EMBL" id="EDP97797.1"/>
    </source>
</evidence>
<gene>
    <name evidence="1" type="ORF">KAOT1_21582</name>
</gene>
<organism evidence="1 2">
    <name type="scientific">Kordia algicida OT-1</name>
    <dbReference type="NCBI Taxonomy" id="391587"/>
    <lineage>
        <taxon>Bacteria</taxon>
        <taxon>Pseudomonadati</taxon>
        <taxon>Bacteroidota</taxon>
        <taxon>Flavobacteriia</taxon>
        <taxon>Flavobacteriales</taxon>
        <taxon>Flavobacteriaceae</taxon>
        <taxon>Kordia</taxon>
    </lineage>
</organism>
<protein>
    <recommendedName>
        <fullName evidence="3">DUF2262 domain-containing protein</fullName>
    </recommendedName>
</protein>
<dbReference type="EMBL" id="ABIB01000002">
    <property type="protein sequence ID" value="EDP97797.1"/>
    <property type="molecule type" value="Genomic_DNA"/>
</dbReference>
<dbReference type="HOGENOM" id="CLU_1641538_0_0_10"/>
<reference evidence="1 2" key="1">
    <citation type="journal article" date="2011" name="J. Bacteriol.">
        <title>Genome sequence of the algicidal bacterium Kordia algicida OT-1.</title>
        <authorList>
            <person name="Lee H.S."/>
            <person name="Kang S.G."/>
            <person name="Kwon K.K."/>
            <person name="Lee J.H."/>
            <person name="Kim S.J."/>
        </authorList>
    </citation>
    <scope>NUCLEOTIDE SEQUENCE [LARGE SCALE GENOMIC DNA]</scope>
    <source>
        <strain evidence="1 2">OT-1</strain>
    </source>
</reference>
<evidence type="ECO:0008006" key="3">
    <source>
        <dbReference type="Google" id="ProtNLM"/>
    </source>
</evidence>
<name>A9DMV5_9FLAO</name>
<keyword evidence="2" id="KW-1185">Reference proteome</keyword>
<dbReference type="STRING" id="391587.KAOT1_21582"/>
<comment type="caution">
    <text evidence="1">The sequence shown here is derived from an EMBL/GenBank/DDBJ whole genome shotgun (WGS) entry which is preliminary data.</text>
</comment>
<accession>A9DMV5</accession>
<sequence length="161" mass="18911">MEEKTNFDEIKIVFKGTPTTIDLSDAFYKLNNTIRIKSIKSKGYENFGVSELNLTTYNDLKEHIKRAIQITEEKIDDFYEEDKEELEPLYSAELDHFRVEFDLMSYGLNKENHTQPKATFDILIDCMDYGDQPIFLYDSRGLFYVSFELTSNNELNIIEIS</sequence>